<evidence type="ECO:0000256" key="9">
    <source>
        <dbReference type="PROSITE-ProRule" id="PRU00331"/>
    </source>
</evidence>
<dbReference type="PANTHER" id="PTHR32295">
    <property type="entry name" value="IQ-DOMAIN 5-RELATED"/>
    <property type="match status" value="1"/>
</dbReference>
<dbReference type="Proteomes" id="UP000298416">
    <property type="component" value="Unassembled WGS sequence"/>
</dbReference>
<evidence type="ECO:0000256" key="7">
    <source>
        <dbReference type="ARBA" id="ARBA00024341"/>
    </source>
</evidence>
<dbReference type="PROSITE" id="PS50096">
    <property type="entry name" value="IQ"/>
    <property type="match status" value="2"/>
</dbReference>
<keyword evidence="3" id="KW-0645">Protease</keyword>
<dbReference type="InterPro" id="IPR000048">
    <property type="entry name" value="IQ_motif_EF-hand-BS"/>
</dbReference>
<evidence type="ECO:0000256" key="6">
    <source>
        <dbReference type="ARBA" id="ARBA00022860"/>
    </source>
</evidence>
<dbReference type="GO" id="GO:0004843">
    <property type="term" value="F:cysteine-type deubiquitinase activity"/>
    <property type="evidence" value="ECO:0007669"/>
    <property type="project" value="UniProtKB-EC"/>
</dbReference>
<dbReference type="InterPro" id="IPR025064">
    <property type="entry name" value="DUF4005"/>
</dbReference>
<evidence type="ECO:0000259" key="10">
    <source>
        <dbReference type="PROSITE" id="PS50957"/>
    </source>
</evidence>
<dbReference type="CDD" id="cd23767">
    <property type="entry name" value="IQCD"/>
    <property type="match status" value="1"/>
</dbReference>
<dbReference type="InterPro" id="IPR006155">
    <property type="entry name" value="Josephin"/>
</dbReference>
<evidence type="ECO:0000313" key="11">
    <source>
        <dbReference type="EMBL" id="KAG6430122.1"/>
    </source>
</evidence>
<dbReference type="Pfam" id="PF13178">
    <property type="entry name" value="DUF4005"/>
    <property type="match status" value="1"/>
</dbReference>
<evidence type="ECO:0000256" key="3">
    <source>
        <dbReference type="ARBA" id="ARBA00022670"/>
    </source>
</evidence>
<comment type="catalytic activity">
    <reaction evidence="1">
        <text>Thiol-dependent hydrolysis of ester, thioester, amide, peptide and isopeptide bonds formed by the C-terminal Gly of ubiquitin (a 76-residue protein attached to proteins as an intracellular targeting signal).</text>
        <dbReference type="EC" id="3.4.19.12"/>
    </reaction>
</comment>
<dbReference type="PROSITE" id="PS50957">
    <property type="entry name" value="JOSEPHIN"/>
    <property type="match status" value="1"/>
</dbReference>
<sequence length="404" mass="46243">MGKKKGWFTCVKRFFIPDPKPKSQEISKKWRWIFRRFKFRHLPSIEEAPEKSLSNATEEQRKHALAVAIATAAAAEAAVAAANAAAEVVRLTSVPQSHRLKNQHAAAIIIQSTYRAHLARKALSALKGLVKFQAVIRGELVRRSVVRKLSSMALLTDLKNPRAEKKRVRTLLECLSQSESRHSFSRKEGIKSEEIRLRCSTQRTWDLSLISKDSVKALYLQKQEAIARRERMKQYSFSHRERRNNESLQELMSRKSSRFDQYLQLEACQHAEKEKLKTVDVSRLGPLRLRSTCKDERMEEVSSPFSQPRRSFCHVKHRSIGDDGSLPSSPVFPAYMAATESAKARSRSLSTPKQRLRLCETYSGDHSPHSLRMFSWSSLNDKINRSNKRNSISQHISTNFGTLN</sequence>
<evidence type="ECO:0000256" key="1">
    <source>
        <dbReference type="ARBA" id="ARBA00000707"/>
    </source>
</evidence>
<name>A0A8X9A5Z7_SALSN</name>
<reference evidence="11" key="2">
    <citation type="submission" date="2020-08" db="EMBL/GenBank/DDBJ databases">
        <title>Plant Genome Project.</title>
        <authorList>
            <person name="Zhang R.-G."/>
        </authorList>
    </citation>
    <scope>NUCLEOTIDE SEQUENCE</scope>
    <source>
        <strain evidence="11">Huo1</strain>
        <tissue evidence="11">Leaf</tissue>
    </source>
</reference>
<feature type="domain" description="Josephin" evidence="10">
    <location>
        <begin position="346"/>
        <end position="404"/>
    </location>
</feature>
<dbReference type="GO" id="GO:0006508">
    <property type="term" value="P:proteolysis"/>
    <property type="evidence" value="ECO:0007669"/>
    <property type="project" value="UniProtKB-KW"/>
</dbReference>
<comment type="caution">
    <text evidence="11">The sequence shown here is derived from an EMBL/GenBank/DDBJ whole genome shotgun (WGS) entry which is preliminary data.</text>
</comment>
<protein>
    <recommendedName>
        <fullName evidence="2">ubiquitinyl hydrolase 1</fullName>
        <ecNumber evidence="2">3.4.19.12</ecNumber>
    </recommendedName>
</protein>
<gene>
    <name evidence="11" type="ORF">SASPL_108184</name>
</gene>
<keyword evidence="6" id="KW-0112">Calmodulin-binding</keyword>
<dbReference type="PANTHER" id="PTHR32295:SF212">
    <property type="entry name" value="CALMODULIN BINDING PROTEIN-RELATED"/>
    <property type="match status" value="1"/>
</dbReference>
<comment type="subunit">
    <text evidence="8">Binds to multiple calmodulin (CaM) in the presence of Ca(2+) and CaM-like proteins.</text>
</comment>
<dbReference type="OrthoDB" id="696085at2759"/>
<reference evidence="11" key="1">
    <citation type="submission" date="2018-01" db="EMBL/GenBank/DDBJ databases">
        <authorList>
            <person name="Mao J.F."/>
        </authorList>
    </citation>
    <scope>NUCLEOTIDE SEQUENCE</scope>
    <source>
        <strain evidence="11">Huo1</strain>
        <tissue evidence="11">Leaf</tissue>
    </source>
</reference>
<comment type="caution">
    <text evidence="9">Lacks conserved residue(s) required for the propagation of feature annotation.</text>
</comment>
<organism evidence="11">
    <name type="scientific">Salvia splendens</name>
    <name type="common">Scarlet sage</name>
    <dbReference type="NCBI Taxonomy" id="180675"/>
    <lineage>
        <taxon>Eukaryota</taxon>
        <taxon>Viridiplantae</taxon>
        <taxon>Streptophyta</taxon>
        <taxon>Embryophyta</taxon>
        <taxon>Tracheophyta</taxon>
        <taxon>Spermatophyta</taxon>
        <taxon>Magnoliopsida</taxon>
        <taxon>eudicotyledons</taxon>
        <taxon>Gunneridae</taxon>
        <taxon>Pentapetalae</taxon>
        <taxon>asterids</taxon>
        <taxon>lamiids</taxon>
        <taxon>Lamiales</taxon>
        <taxon>Lamiaceae</taxon>
        <taxon>Nepetoideae</taxon>
        <taxon>Mentheae</taxon>
        <taxon>Salviinae</taxon>
        <taxon>Salvia</taxon>
        <taxon>Salvia subgen. Calosphace</taxon>
        <taxon>core Calosphace</taxon>
    </lineage>
</organism>
<dbReference type="EMBL" id="PNBA02000003">
    <property type="protein sequence ID" value="KAG6430122.1"/>
    <property type="molecule type" value="Genomic_DNA"/>
</dbReference>
<keyword evidence="12" id="KW-1185">Reference proteome</keyword>
<evidence type="ECO:0000256" key="5">
    <source>
        <dbReference type="ARBA" id="ARBA00022801"/>
    </source>
</evidence>
<comment type="similarity">
    <text evidence="7">Belongs to the IQD family.</text>
</comment>
<dbReference type="SMART" id="SM00015">
    <property type="entry name" value="IQ"/>
    <property type="match status" value="2"/>
</dbReference>
<evidence type="ECO:0000313" key="12">
    <source>
        <dbReference type="Proteomes" id="UP000298416"/>
    </source>
</evidence>
<evidence type="ECO:0000256" key="8">
    <source>
        <dbReference type="ARBA" id="ARBA00024378"/>
    </source>
</evidence>
<evidence type="ECO:0000256" key="4">
    <source>
        <dbReference type="ARBA" id="ARBA00022786"/>
    </source>
</evidence>
<evidence type="ECO:0000256" key="2">
    <source>
        <dbReference type="ARBA" id="ARBA00012759"/>
    </source>
</evidence>
<dbReference type="GO" id="GO:0005516">
    <property type="term" value="F:calmodulin binding"/>
    <property type="evidence" value="ECO:0007669"/>
    <property type="project" value="UniProtKB-KW"/>
</dbReference>
<dbReference type="AlphaFoldDB" id="A0A8X9A5Z7"/>
<dbReference type="GO" id="GO:0016579">
    <property type="term" value="P:protein deubiquitination"/>
    <property type="evidence" value="ECO:0007669"/>
    <property type="project" value="InterPro"/>
</dbReference>
<dbReference type="Pfam" id="PF00612">
    <property type="entry name" value="IQ"/>
    <property type="match status" value="2"/>
</dbReference>
<keyword evidence="4" id="KW-0833">Ubl conjugation pathway</keyword>
<keyword evidence="5" id="KW-0378">Hydrolase</keyword>
<proteinExistence type="inferred from homology"/>
<accession>A0A8X9A5Z7</accession>
<dbReference type="EC" id="3.4.19.12" evidence="2"/>